<organism evidence="2 3">
    <name type="scientific">Undibacterium squillarum</name>
    <dbReference type="NCBI Taxonomy" id="1131567"/>
    <lineage>
        <taxon>Bacteria</taxon>
        <taxon>Pseudomonadati</taxon>
        <taxon>Pseudomonadota</taxon>
        <taxon>Betaproteobacteria</taxon>
        <taxon>Burkholderiales</taxon>
        <taxon>Oxalobacteraceae</taxon>
        <taxon>Undibacterium</taxon>
    </lineage>
</organism>
<proteinExistence type="predicted"/>
<evidence type="ECO:0000313" key="2">
    <source>
        <dbReference type="EMBL" id="GGX53850.1"/>
    </source>
</evidence>
<gene>
    <name evidence="2" type="ORF">GCM10010946_35650</name>
</gene>
<feature type="chain" id="PRO_5045629724" evidence="1">
    <location>
        <begin position="28"/>
        <end position="222"/>
    </location>
</feature>
<name>A0ABQ2Y2D0_9BURK</name>
<dbReference type="EMBL" id="BMYU01000013">
    <property type="protein sequence ID" value="GGX53850.1"/>
    <property type="molecule type" value="Genomic_DNA"/>
</dbReference>
<evidence type="ECO:0000313" key="3">
    <source>
        <dbReference type="Proteomes" id="UP000653343"/>
    </source>
</evidence>
<dbReference type="RefSeq" id="WP_189358995.1">
    <property type="nucleotide sequence ID" value="NZ_BMYU01000013.1"/>
</dbReference>
<reference evidence="3" key="1">
    <citation type="journal article" date="2019" name="Int. J. Syst. Evol. Microbiol.">
        <title>The Global Catalogue of Microorganisms (GCM) 10K type strain sequencing project: providing services to taxonomists for standard genome sequencing and annotation.</title>
        <authorList>
            <consortium name="The Broad Institute Genomics Platform"/>
            <consortium name="The Broad Institute Genome Sequencing Center for Infectious Disease"/>
            <person name="Wu L."/>
            <person name="Ma J."/>
        </authorList>
    </citation>
    <scope>NUCLEOTIDE SEQUENCE [LARGE SCALE GENOMIC DNA]</scope>
    <source>
        <strain evidence="3">KCTC 23917</strain>
    </source>
</reference>
<keyword evidence="1" id="KW-0732">Signal</keyword>
<sequence length="222" mass="25081">MFPFLQRALLRTSLSALLWCCAAHSGAADTGHLLQNYAAQLLPDSVLHYASQPEGRQRQRIAGIVHGKNPAERQALLFVLDLHDDGRMQEILRSATFDFSDPSARTDIEIVESHGNQRFSLQVNARSACGVYVSVYRFALIRGEWRVTGLDTSEPACGPQQQIEPGTEVSRNFLSGKHITREFRRAKVLRTDIHQHPYPVFPLQNFAIFDRRYEQEPAAARP</sequence>
<dbReference type="Proteomes" id="UP000653343">
    <property type="component" value="Unassembled WGS sequence"/>
</dbReference>
<protein>
    <submittedName>
        <fullName evidence="2">Uncharacterized protein</fullName>
    </submittedName>
</protein>
<feature type="signal peptide" evidence="1">
    <location>
        <begin position="1"/>
        <end position="27"/>
    </location>
</feature>
<evidence type="ECO:0000256" key="1">
    <source>
        <dbReference type="SAM" id="SignalP"/>
    </source>
</evidence>
<keyword evidence="3" id="KW-1185">Reference proteome</keyword>
<comment type="caution">
    <text evidence="2">The sequence shown here is derived from an EMBL/GenBank/DDBJ whole genome shotgun (WGS) entry which is preliminary data.</text>
</comment>
<accession>A0ABQ2Y2D0</accession>